<dbReference type="Pfam" id="PF07690">
    <property type="entry name" value="MFS_1"/>
    <property type="match status" value="1"/>
</dbReference>
<comment type="caution">
    <text evidence="8">The sequence shown here is derived from an EMBL/GenBank/DDBJ whole genome shotgun (WGS) entry which is preliminary data.</text>
</comment>
<evidence type="ECO:0000256" key="5">
    <source>
        <dbReference type="ARBA" id="ARBA00023136"/>
    </source>
</evidence>
<dbReference type="InterPro" id="IPR020846">
    <property type="entry name" value="MFS_dom"/>
</dbReference>
<dbReference type="PROSITE" id="PS50850">
    <property type="entry name" value="MFS"/>
    <property type="match status" value="1"/>
</dbReference>
<keyword evidence="4 6" id="KW-1133">Transmembrane helix</keyword>
<evidence type="ECO:0000256" key="3">
    <source>
        <dbReference type="ARBA" id="ARBA00022692"/>
    </source>
</evidence>
<protein>
    <submittedName>
        <fullName evidence="8">MFS family permease</fullName>
    </submittedName>
</protein>
<evidence type="ECO:0000256" key="2">
    <source>
        <dbReference type="ARBA" id="ARBA00022448"/>
    </source>
</evidence>
<dbReference type="SUPFAM" id="SSF103473">
    <property type="entry name" value="MFS general substrate transporter"/>
    <property type="match status" value="1"/>
</dbReference>
<dbReference type="Proteomes" id="UP001549104">
    <property type="component" value="Unassembled WGS sequence"/>
</dbReference>
<dbReference type="EMBL" id="JBEPME010000001">
    <property type="protein sequence ID" value="MET3656276.1"/>
    <property type="molecule type" value="Genomic_DNA"/>
</dbReference>
<keyword evidence="5 6" id="KW-0472">Membrane</keyword>
<reference evidence="8 9" key="1">
    <citation type="submission" date="2024-06" db="EMBL/GenBank/DDBJ databases">
        <title>Sorghum-associated microbial communities from plants grown in Nebraska, USA.</title>
        <authorList>
            <person name="Schachtman D."/>
        </authorList>
    </citation>
    <scope>NUCLEOTIDE SEQUENCE [LARGE SCALE GENOMIC DNA]</scope>
    <source>
        <strain evidence="8 9">1288</strain>
    </source>
</reference>
<evidence type="ECO:0000256" key="1">
    <source>
        <dbReference type="ARBA" id="ARBA00004651"/>
    </source>
</evidence>
<evidence type="ECO:0000256" key="6">
    <source>
        <dbReference type="SAM" id="Phobius"/>
    </source>
</evidence>
<dbReference type="PANTHER" id="PTHR42718">
    <property type="entry name" value="MAJOR FACILITATOR SUPERFAMILY MULTIDRUG TRANSPORTER MFSC"/>
    <property type="match status" value="1"/>
</dbReference>
<keyword evidence="9" id="KW-1185">Reference proteome</keyword>
<accession>A0ABV2K5A8</accession>
<dbReference type="InterPro" id="IPR036259">
    <property type="entry name" value="MFS_trans_sf"/>
</dbReference>
<feature type="transmembrane region" description="Helical" evidence="6">
    <location>
        <begin position="51"/>
        <end position="71"/>
    </location>
</feature>
<dbReference type="PANTHER" id="PTHR42718:SF9">
    <property type="entry name" value="MAJOR FACILITATOR SUPERFAMILY MULTIDRUG TRANSPORTER MFSC"/>
    <property type="match status" value="1"/>
</dbReference>
<dbReference type="InterPro" id="IPR011701">
    <property type="entry name" value="MFS"/>
</dbReference>
<dbReference type="Gene3D" id="1.20.1250.20">
    <property type="entry name" value="MFS general substrate transporter like domains"/>
    <property type="match status" value="1"/>
</dbReference>
<proteinExistence type="predicted"/>
<organism evidence="8 9">
    <name type="scientific">Sporosarcina psychrophila</name>
    <name type="common">Bacillus psychrophilus</name>
    <dbReference type="NCBI Taxonomy" id="1476"/>
    <lineage>
        <taxon>Bacteria</taxon>
        <taxon>Bacillati</taxon>
        <taxon>Bacillota</taxon>
        <taxon>Bacilli</taxon>
        <taxon>Bacillales</taxon>
        <taxon>Caryophanaceae</taxon>
        <taxon>Sporosarcina</taxon>
    </lineage>
</organism>
<gene>
    <name evidence="8" type="ORF">ABIC55_001360</name>
</gene>
<evidence type="ECO:0000256" key="4">
    <source>
        <dbReference type="ARBA" id="ARBA00022989"/>
    </source>
</evidence>
<name>A0ABV2K5A8_SPOPS</name>
<evidence type="ECO:0000313" key="8">
    <source>
        <dbReference type="EMBL" id="MET3656276.1"/>
    </source>
</evidence>
<feature type="domain" description="Major facilitator superfamily (MFS) profile" evidence="7">
    <location>
        <begin position="13"/>
        <end position="87"/>
    </location>
</feature>
<evidence type="ECO:0000313" key="9">
    <source>
        <dbReference type="Proteomes" id="UP001549104"/>
    </source>
</evidence>
<feature type="transmembrane region" description="Helical" evidence="6">
    <location>
        <begin position="12"/>
        <end position="31"/>
    </location>
</feature>
<comment type="subcellular location">
    <subcellularLocation>
        <location evidence="1">Cell membrane</location>
        <topology evidence="1">Multi-pass membrane protein</topology>
    </subcellularLocation>
</comment>
<sequence length="87" mass="9873">MQNEISSRTKKLLLIIMITGTFFSTLNQTLLNVAFSDLMVVFDVNAATIQWLATGFMLVNGVLVPITAYLMKRFSTRQLFISSLLFY</sequence>
<evidence type="ECO:0000259" key="7">
    <source>
        <dbReference type="PROSITE" id="PS50850"/>
    </source>
</evidence>
<keyword evidence="2" id="KW-0813">Transport</keyword>
<keyword evidence="3 6" id="KW-0812">Transmembrane</keyword>